<dbReference type="PANTHER" id="PTHR46877">
    <property type="entry name" value="EPH RECEPTOR A5"/>
    <property type="match status" value="1"/>
</dbReference>
<feature type="domain" description="Protein kinase" evidence="8">
    <location>
        <begin position="266"/>
        <end position="363"/>
    </location>
</feature>
<dbReference type="InterPro" id="IPR000719">
    <property type="entry name" value="Prot_kinase_dom"/>
</dbReference>
<dbReference type="OrthoDB" id="4062651at2759"/>
<dbReference type="PROSITE" id="PS50011">
    <property type="entry name" value="PROTEIN_KINASE_DOM"/>
    <property type="match status" value="1"/>
</dbReference>
<dbReference type="SUPFAM" id="SSF56112">
    <property type="entry name" value="Protein kinase-like (PK-like)"/>
    <property type="match status" value="1"/>
</dbReference>
<evidence type="ECO:0000256" key="2">
    <source>
        <dbReference type="ARBA" id="ARBA00022741"/>
    </source>
</evidence>
<dbReference type="Gene3D" id="3.30.200.20">
    <property type="entry name" value="Phosphorylase Kinase, domain 1"/>
    <property type="match status" value="1"/>
</dbReference>
<dbReference type="SMART" id="SM00219">
    <property type="entry name" value="TyrKc"/>
    <property type="match status" value="1"/>
</dbReference>
<dbReference type="Proteomes" id="UP000038040">
    <property type="component" value="Unplaced"/>
</dbReference>
<evidence type="ECO:0000313" key="9">
    <source>
        <dbReference type="EMBL" id="VDN54287.1"/>
    </source>
</evidence>
<dbReference type="PANTHER" id="PTHR46877:SF14">
    <property type="entry name" value="RECEPTOR PROTEIN-TYROSINE KINASE"/>
    <property type="match status" value="1"/>
</dbReference>
<evidence type="ECO:0000256" key="7">
    <source>
        <dbReference type="SAM" id="Phobius"/>
    </source>
</evidence>
<keyword evidence="7" id="KW-1133">Transmembrane helix</keyword>
<dbReference type="GO" id="GO:0005524">
    <property type="term" value="F:ATP binding"/>
    <property type="evidence" value="ECO:0007669"/>
    <property type="project" value="UniProtKB-UniRule"/>
</dbReference>
<dbReference type="PROSITE" id="PS00107">
    <property type="entry name" value="PROTEIN_KINASE_ATP"/>
    <property type="match status" value="1"/>
</dbReference>
<keyword evidence="5" id="KW-0675">Receptor</keyword>
<dbReference type="WBParaSite" id="DME_0001086501-mRNA-1">
    <property type="protein sequence ID" value="DME_0001086501-mRNA-1"/>
    <property type="gene ID" value="DME_0001086501"/>
</dbReference>
<evidence type="ECO:0000256" key="5">
    <source>
        <dbReference type="ARBA" id="ARBA00023170"/>
    </source>
</evidence>
<reference evidence="9 11" key="2">
    <citation type="submission" date="2018-11" db="EMBL/GenBank/DDBJ databases">
        <authorList>
            <consortium name="Pathogen Informatics"/>
        </authorList>
    </citation>
    <scope>NUCLEOTIDE SEQUENCE [LARGE SCALE GENOMIC DNA]</scope>
</reference>
<organism evidence="10 12">
    <name type="scientific">Dracunculus medinensis</name>
    <name type="common">Guinea worm</name>
    <dbReference type="NCBI Taxonomy" id="318479"/>
    <lineage>
        <taxon>Eukaryota</taxon>
        <taxon>Metazoa</taxon>
        <taxon>Ecdysozoa</taxon>
        <taxon>Nematoda</taxon>
        <taxon>Chromadorea</taxon>
        <taxon>Rhabditida</taxon>
        <taxon>Spirurina</taxon>
        <taxon>Dracunculoidea</taxon>
        <taxon>Dracunculidae</taxon>
        <taxon>Dracunculus</taxon>
    </lineage>
</organism>
<comment type="subcellular location">
    <subcellularLocation>
        <location evidence="1">Membrane</location>
        <topology evidence="1">Single-pass membrane protein</topology>
    </subcellularLocation>
</comment>
<dbReference type="InterPro" id="IPR017441">
    <property type="entry name" value="Protein_kinase_ATP_BS"/>
</dbReference>
<dbReference type="InterPro" id="IPR020635">
    <property type="entry name" value="Tyr_kinase_cat_dom"/>
</dbReference>
<proteinExistence type="predicted"/>
<name>A0A0N4US33_DRAME</name>
<dbReference type="GO" id="GO:0005886">
    <property type="term" value="C:plasma membrane"/>
    <property type="evidence" value="ECO:0007669"/>
    <property type="project" value="TreeGrafter"/>
</dbReference>
<dbReference type="STRING" id="318479.A0A0N4US33"/>
<evidence type="ECO:0000313" key="11">
    <source>
        <dbReference type="Proteomes" id="UP000274756"/>
    </source>
</evidence>
<dbReference type="GO" id="GO:0030425">
    <property type="term" value="C:dendrite"/>
    <property type="evidence" value="ECO:0007669"/>
    <property type="project" value="TreeGrafter"/>
</dbReference>
<dbReference type="InterPro" id="IPR011009">
    <property type="entry name" value="Kinase-like_dom_sf"/>
</dbReference>
<dbReference type="GO" id="GO:0007411">
    <property type="term" value="P:axon guidance"/>
    <property type="evidence" value="ECO:0007669"/>
    <property type="project" value="TreeGrafter"/>
</dbReference>
<dbReference type="InterPro" id="IPR001245">
    <property type="entry name" value="Ser-Thr/Tyr_kinase_cat_dom"/>
</dbReference>
<evidence type="ECO:0000256" key="4">
    <source>
        <dbReference type="ARBA" id="ARBA00023136"/>
    </source>
</evidence>
<dbReference type="GO" id="GO:0005005">
    <property type="term" value="F:transmembrane-ephrin receptor activity"/>
    <property type="evidence" value="ECO:0007669"/>
    <property type="project" value="TreeGrafter"/>
</dbReference>
<evidence type="ECO:0000256" key="3">
    <source>
        <dbReference type="ARBA" id="ARBA00022840"/>
    </source>
</evidence>
<reference evidence="12" key="1">
    <citation type="submission" date="2017-02" db="UniProtKB">
        <authorList>
            <consortium name="WormBaseParasite"/>
        </authorList>
    </citation>
    <scope>IDENTIFICATION</scope>
</reference>
<dbReference type="InterPro" id="IPR050449">
    <property type="entry name" value="Ephrin_rcpt_TKs"/>
</dbReference>
<sequence length="363" mass="40802">MLVKDLRIEGVQDGGVTIAWKSPIEGESIVQQLRQPMYEVQYYYRTHPKIQLLLKRPECGKFTVFSNLQIAKDPEITDFSSISSDSDSISVFQSVRALTDYGWGSWSEPLWYNPNRDSLSPIYSTIGDGYATDSNRNIADHHWSMAFGSRKWLWIALIFLFIIIILLIFIIYIYRIRGRKRFSDCDGLDPYKNGTLTPDYNVPSSQGIMQNVFCGKLGVPLISSYGSPQLACHGNSRFKPYVDPTAYEDPNQALSEFANEVDPSLIRITEVIGSGEFGEVCKGVLQSNVRLNAYDLPEVQTVAIKTLKPGSSDKAKGDFLMEASIMGQFDHENVVKLVGVITKSEPVMIVTEYLENGSLDQFL</sequence>
<dbReference type="FunFam" id="3.30.200.20:FF:000802">
    <property type="entry name" value="Ephrin receptor 1"/>
    <property type="match status" value="1"/>
</dbReference>
<evidence type="ECO:0000313" key="10">
    <source>
        <dbReference type="Proteomes" id="UP000038040"/>
    </source>
</evidence>
<dbReference type="Proteomes" id="UP000274756">
    <property type="component" value="Unassembled WGS sequence"/>
</dbReference>
<evidence type="ECO:0000313" key="12">
    <source>
        <dbReference type="WBParaSite" id="DME_0001086501-mRNA-1"/>
    </source>
</evidence>
<keyword evidence="7" id="KW-0812">Transmembrane</keyword>
<evidence type="ECO:0000256" key="6">
    <source>
        <dbReference type="PROSITE-ProRule" id="PRU10141"/>
    </source>
</evidence>
<evidence type="ECO:0000256" key="1">
    <source>
        <dbReference type="ARBA" id="ARBA00004167"/>
    </source>
</evidence>
<feature type="transmembrane region" description="Helical" evidence="7">
    <location>
        <begin position="152"/>
        <end position="174"/>
    </location>
</feature>
<feature type="binding site" evidence="6">
    <location>
        <position position="305"/>
    </location>
    <ligand>
        <name>ATP</name>
        <dbReference type="ChEBI" id="CHEBI:30616"/>
    </ligand>
</feature>
<keyword evidence="4 7" id="KW-0472">Membrane</keyword>
<accession>A0A0N4US33</accession>
<keyword evidence="2 6" id="KW-0547">Nucleotide-binding</keyword>
<dbReference type="Pfam" id="PF07714">
    <property type="entry name" value="PK_Tyr_Ser-Thr"/>
    <property type="match status" value="1"/>
</dbReference>
<dbReference type="EMBL" id="UYYG01000509">
    <property type="protein sequence ID" value="VDN54287.1"/>
    <property type="molecule type" value="Genomic_DNA"/>
</dbReference>
<keyword evidence="11" id="KW-1185">Reference proteome</keyword>
<dbReference type="InterPro" id="IPR027936">
    <property type="entry name" value="Eph_TM"/>
</dbReference>
<dbReference type="Pfam" id="PF14575">
    <property type="entry name" value="EphA2_TM"/>
    <property type="match status" value="1"/>
</dbReference>
<evidence type="ECO:0000259" key="8">
    <source>
        <dbReference type="PROSITE" id="PS50011"/>
    </source>
</evidence>
<dbReference type="AlphaFoldDB" id="A0A0N4US33"/>
<protein>
    <submittedName>
        <fullName evidence="12">Protein kinase domain-containing protein</fullName>
    </submittedName>
</protein>
<gene>
    <name evidence="9" type="ORF">DME_LOCUS4260</name>
</gene>
<keyword evidence="3 6" id="KW-0067">ATP-binding</keyword>